<dbReference type="Proteomes" id="UP000789702">
    <property type="component" value="Unassembled WGS sequence"/>
</dbReference>
<organism evidence="1 2">
    <name type="scientific">Dentiscutata heterogama</name>
    <dbReference type="NCBI Taxonomy" id="1316150"/>
    <lineage>
        <taxon>Eukaryota</taxon>
        <taxon>Fungi</taxon>
        <taxon>Fungi incertae sedis</taxon>
        <taxon>Mucoromycota</taxon>
        <taxon>Glomeromycotina</taxon>
        <taxon>Glomeromycetes</taxon>
        <taxon>Diversisporales</taxon>
        <taxon>Gigasporaceae</taxon>
        <taxon>Dentiscutata</taxon>
    </lineage>
</organism>
<proteinExistence type="predicted"/>
<comment type="caution">
    <text evidence="1">The sequence shown here is derived from an EMBL/GenBank/DDBJ whole genome shotgun (WGS) entry which is preliminary data.</text>
</comment>
<reference evidence="1" key="1">
    <citation type="submission" date="2021-06" db="EMBL/GenBank/DDBJ databases">
        <authorList>
            <person name="Kallberg Y."/>
            <person name="Tangrot J."/>
            <person name="Rosling A."/>
        </authorList>
    </citation>
    <scope>NUCLEOTIDE SEQUENCE</scope>
    <source>
        <strain evidence="1">IL203A</strain>
    </source>
</reference>
<keyword evidence="2" id="KW-1185">Reference proteome</keyword>
<protein>
    <submittedName>
        <fullName evidence="1">12639_t:CDS:1</fullName>
    </submittedName>
</protein>
<accession>A0ACA9QRP6</accession>
<sequence length="272" mass="31307">TWIEHRYDPDLEDAEYDLLLEYDTPEKNEVLFRNGNLRDLTSEFTKLNNSRLDDTKEARIVIRSNVPSFAIDCCDNPGLTPTNAETQKITDNITRHTLKKVLERQKSQNDSIVLLCISAKFLENLSWPRHMDLIEKINGENLIILVTRMDQINVSGIAQEIRDRKLSGGDFGSQGTNNNNSNKSKGKKSNNNLSNSEPIRCSSWNILEFIRSKIEQQANSCSFPDGVQFHYTASSSENWETLLKHGWNAFEESERENNEKMCEILCDKDEWN</sequence>
<dbReference type="EMBL" id="CAJVPU010049447">
    <property type="protein sequence ID" value="CAG8757457.1"/>
    <property type="molecule type" value="Genomic_DNA"/>
</dbReference>
<feature type="non-terminal residue" evidence="1">
    <location>
        <position position="272"/>
    </location>
</feature>
<evidence type="ECO:0000313" key="1">
    <source>
        <dbReference type="EMBL" id="CAG8757457.1"/>
    </source>
</evidence>
<evidence type="ECO:0000313" key="2">
    <source>
        <dbReference type="Proteomes" id="UP000789702"/>
    </source>
</evidence>
<name>A0ACA9QRP6_9GLOM</name>
<feature type="non-terminal residue" evidence="1">
    <location>
        <position position="1"/>
    </location>
</feature>
<gene>
    <name evidence="1" type="ORF">DHETER_LOCUS15049</name>
</gene>